<accession>A0A242K4Z8</accession>
<reference evidence="1" key="1">
    <citation type="submission" date="2017-05" db="EMBL/GenBank/DDBJ databases">
        <title>The Genome Sequence of Enterococcus sp. 9E7_DIV0242.</title>
        <authorList>
            <consortium name="The Broad Institute Genomics Platform"/>
            <consortium name="The Broad Institute Genomic Center for Infectious Diseases"/>
            <person name="Earl A."/>
            <person name="Manson A."/>
            <person name="Schwartman J."/>
            <person name="Gilmore M."/>
            <person name="Abouelleil A."/>
            <person name="Cao P."/>
            <person name="Chapman S."/>
            <person name="Cusick C."/>
            <person name="Shea T."/>
            <person name="Young S."/>
            <person name="Neafsey D."/>
            <person name="Nusbaum C."/>
            <person name="Birren B."/>
        </authorList>
    </citation>
    <scope>NUCLEOTIDE SEQUENCE [LARGE SCALE GENOMIC DNA]</scope>
    <source>
        <strain evidence="1">9E7_DIV0242</strain>
    </source>
</reference>
<protein>
    <submittedName>
        <fullName evidence="1">Uncharacterized protein</fullName>
    </submittedName>
</protein>
<sequence>MLELKNVDVEKVSAVYLYDFHGMKICYRKENGEYIIFDAVSGYRVSSAATKQLAIAKATKALESGDSDWFEKVVKILAPWYGIPFLGTGQFSPIRENSLMGKKKATKRYYSRISRSVEKYD</sequence>
<evidence type="ECO:0000313" key="1">
    <source>
        <dbReference type="EMBL" id="OTP13692.1"/>
    </source>
</evidence>
<dbReference type="EMBL" id="NGMM01000005">
    <property type="protein sequence ID" value="OTP13692.1"/>
    <property type="molecule type" value="Genomic_DNA"/>
</dbReference>
<gene>
    <name evidence="2" type="ORF">A5888_001644</name>
    <name evidence="1" type="ORF">A5888_003170</name>
</gene>
<name>A0A242K4Z8_9ENTE</name>
<evidence type="ECO:0000313" key="2">
    <source>
        <dbReference type="EMBL" id="WYJ89916.1"/>
    </source>
</evidence>
<reference evidence="2" key="2">
    <citation type="submission" date="2017-05" db="EMBL/GenBank/DDBJ databases">
        <authorList>
            <consortium name="The Broad Institute Genomics Platform"/>
            <consortium name="The Broad Institute Genomic Center for Infectious Diseases"/>
            <person name="Earl A."/>
            <person name="Manson A."/>
            <person name="Schwartman J."/>
            <person name="Gilmore M."/>
            <person name="Abouelleil A."/>
            <person name="Cao P."/>
            <person name="Chapman S."/>
            <person name="Cusick C."/>
            <person name="Shea T."/>
            <person name="Young S."/>
            <person name="Neafsey D."/>
            <person name="Nusbaum C."/>
            <person name="Birren B."/>
        </authorList>
    </citation>
    <scope>NUCLEOTIDE SEQUENCE</scope>
    <source>
        <strain evidence="2">9E7_DIV0242</strain>
    </source>
</reference>
<evidence type="ECO:0000313" key="3">
    <source>
        <dbReference type="Proteomes" id="UP000195141"/>
    </source>
</evidence>
<organism evidence="1">
    <name type="scientific">Candidatus Enterococcus clewellii</name>
    <dbReference type="NCBI Taxonomy" id="1834193"/>
    <lineage>
        <taxon>Bacteria</taxon>
        <taxon>Bacillati</taxon>
        <taxon>Bacillota</taxon>
        <taxon>Bacilli</taxon>
        <taxon>Lactobacillales</taxon>
        <taxon>Enterococcaceae</taxon>
        <taxon>Enterococcus</taxon>
    </lineage>
</organism>
<keyword evidence="3" id="KW-1185">Reference proteome</keyword>
<dbReference type="Proteomes" id="UP000195141">
    <property type="component" value="Chromosome"/>
</dbReference>
<reference evidence="2" key="3">
    <citation type="submission" date="2024-03" db="EMBL/GenBank/DDBJ databases">
        <title>The Genome Sequence of Enterococcus sp. DIV0242b.</title>
        <authorList>
            <consortium name="The Broad Institute Genomics Platform"/>
            <consortium name="The Broad Institute Microbial Omics Core"/>
            <consortium name="The Broad Institute Genomic Center for Infectious Diseases"/>
            <person name="Earl A."/>
            <person name="Manson A."/>
            <person name="Gilmore M."/>
            <person name="Schwartman J."/>
            <person name="Shea T."/>
            <person name="Abouelleil A."/>
            <person name="Cao P."/>
            <person name="Chapman S."/>
            <person name="Cusick C."/>
            <person name="Young S."/>
            <person name="Neafsey D."/>
            <person name="Nusbaum C."/>
            <person name="Birren B."/>
        </authorList>
    </citation>
    <scope>NUCLEOTIDE SEQUENCE</scope>
    <source>
        <strain evidence="2">9E7_DIV0242</strain>
    </source>
</reference>
<dbReference type="EMBL" id="CP147247">
    <property type="protein sequence ID" value="WYJ89916.1"/>
    <property type="molecule type" value="Genomic_DNA"/>
</dbReference>
<dbReference type="AlphaFoldDB" id="A0A242K4Z8"/>
<proteinExistence type="predicted"/>